<dbReference type="eggNOG" id="ENOG50337CM">
    <property type="taxonomic scope" value="Bacteria"/>
</dbReference>
<accession>U2J649</accession>
<proteinExistence type="predicted"/>
<reference evidence="1 2" key="1">
    <citation type="journal article" date="2013" name="Genome Announc.">
        <title>The Draft Genome Sequence of Sphingomonas paucimobilis Strain HER1398 (Proteobacteria), Host to the Giant PAU Phage, Indicates That It Is a Member of the Genus Sphingobacterium (Bacteroidetes).</title>
        <authorList>
            <person name="White R.A.III."/>
            <person name="Suttle C.A."/>
        </authorList>
    </citation>
    <scope>NUCLEOTIDE SEQUENCE [LARGE SCALE GENOMIC DNA]</scope>
    <source>
        <strain evidence="1 2">HER1398</strain>
    </source>
</reference>
<dbReference type="OrthoDB" id="1342667at2"/>
<organism evidence="1 2">
    <name type="scientific">Sphingobacterium paucimobilis HER1398</name>
    <dbReference type="NCBI Taxonomy" id="1346330"/>
    <lineage>
        <taxon>Bacteria</taxon>
        <taxon>Pseudomonadati</taxon>
        <taxon>Bacteroidota</taxon>
        <taxon>Sphingobacteriia</taxon>
        <taxon>Sphingobacteriales</taxon>
        <taxon>Sphingobacteriaceae</taxon>
        <taxon>Sphingobacterium</taxon>
    </lineage>
</organism>
<dbReference type="EMBL" id="ATDL01000018">
    <property type="protein sequence ID" value="ERJ58113.1"/>
    <property type="molecule type" value="Genomic_DNA"/>
</dbReference>
<evidence type="ECO:0000313" key="2">
    <source>
        <dbReference type="Proteomes" id="UP000016584"/>
    </source>
</evidence>
<gene>
    <name evidence="1" type="ORF">M472_04980</name>
</gene>
<sequence>MLNIKERLEKAPIFDYPVTNIVDDHLLYFGESTWVKENANNIRLLAKKANLKFILLNSDYELDPDIRSYYFPNTANFQSHYTSFLDTILLYFNLPLHLKSGFIAVKKKYSEEEVCYFSEDHDFEFLSNFLLSYSEKKSLLFAKTTLECIYLSETRSQILYSPRIVNNHDDTPLEHETEEHIKVINEKLLLLQEQGKLFTILPLLQQYIQINNGFEIVSRLEIQHDNRIVLTDFNNTEIKLSHLTKSIYFLFLLHPEGIELNNINKYETELLGIYKNISNQNNWDKIRETVLQVVNNKDALYVHFSRIKSTFYKHFHKSIAEQYCVTGLKNEKKLISLDRNQTNIKDFKIKLFIE</sequence>
<dbReference type="Proteomes" id="UP000016584">
    <property type="component" value="Unassembled WGS sequence"/>
</dbReference>
<name>U2J649_9SPHI</name>
<keyword evidence="2" id="KW-1185">Reference proteome</keyword>
<dbReference type="PATRIC" id="fig|1346330.5.peg.3455"/>
<dbReference type="AlphaFoldDB" id="U2J649"/>
<comment type="caution">
    <text evidence="1">The sequence shown here is derived from an EMBL/GenBank/DDBJ whole genome shotgun (WGS) entry which is preliminary data.</text>
</comment>
<evidence type="ECO:0000313" key="1">
    <source>
        <dbReference type="EMBL" id="ERJ58113.1"/>
    </source>
</evidence>
<protein>
    <submittedName>
        <fullName evidence="1">Uncharacterized protein</fullName>
    </submittedName>
</protein>
<dbReference type="RefSeq" id="WP_021071593.1">
    <property type="nucleotide sequence ID" value="NZ_ATDL01000018.1"/>
</dbReference>
<dbReference type="STRING" id="1346330.M472_04980"/>